<sequence length="164" mass="16619">MKNVPLSLSMAAAAGGFTLLRPADWSPGMRRAYVFVPGAAAGTVAALSFRKGARTVLTERAGAADLAPVTAGTLGAAADADAATAAASPARKTVVAVAGAVIAGTTASGVLALSLVLDERIEIWLVRRGVARPRRVMAVVAALSSLILDVIMDAKEAKDSKPRQ</sequence>
<protein>
    <recommendedName>
        <fullName evidence="4">Peptidase S9</fullName>
    </recommendedName>
</protein>
<name>A0ABY5YR36_9MICC</name>
<evidence type="ECO:0008006" key="4">
    <source>
        <dbReference type="Google" id="ProtNLM"/>
    </source>
</evidence>
<feature type="transmembrane region" description="Helical" evidence="1">
    <location>
        <begin position="32"/>
        <end position="49"/>
    </location>
</feature>
<evidence type="ECO:0000256" key="1">
    <source>
        <dbReference type="SAM" id="Phobius"/>
    </source>
</evidence>
<proteinExistence type="predicted"/>
<accession>A0ABY5YR36</accession>
<organism evidence="2 3">
    <name type="scientific">Arthrobacter zhaoxinii</name>
    <dbReference type="NCBI Taxonomy" id="2964616"/>
    <lineage>
        <taxon>Bacteria</taxon>
        <taxon>Bacillati</taxon>
        <taxon>Actinomycetota</taxon>
        <taxon>Actinomycetes</taxon>
        <taxon>Micrococcales</taxon>
        <taxon>Micrococcaceae</taxon>
        <taxon>Arthrobacter</taxon>
    </lineage>
</organism>
<dbReference type="EMBL" id="CP104275">
    <property type="protein sequence ID" value="UWX96779.1"/>
    <property type="molecule type" value="Genomic_DNA"/>
</dbReference>
<evidence type="ECO:0000313" key="2">
    <source>
        <dbReference type="EMBL" id="UWX96779.1"/>
    </source>
</evidence>
<evidence type="ECO:0000313" key="3">
    <source>
        <dbReference type="Proteomes" id="UP001059859"/>
    </source>
</evidence>
<keyword evidence="1" id="KW-1133">Transmembrane helix</keyword>
<dbReference type="Proteomes" id="UP001059859">
    <property type="component" value="Chromosome"/>
</dbReference>
<keyword evidence="1" id="KW-0472">Membrane</keyword>
<reference evidence="2" key="1">
    <citation type="submission" date="2022-09" db="EMBL/GenBank/DDBJ databases">
        <title>Novel species in genus Arthrobacter.</title>
        <authorList>
            <person name="Liu Y."/>
        </authorList>
    </citation>
    <scope>NUCLEOTIDE SEQUENCE</scope>
    <source>
        <strain evidence="2">Zg-Y815</strain>
    </source>
</reference>
<keyword evidence="3" id="KW-1185">Reference proteome</keyword>
<keyword evidence="1" id="KW-0812">Transmembrane</keyword>
<feature type="transmembrane region" description="Helical" evidence="1">
    <location>
        <begin position="94"/>
        <end position="116"/>
    </location>
</feature>
<gene>
    <name evidence="2" type="ORF">N2K95_14220</name>
</gene>
<feature type="transmembrane region" description="Helical" evidence="1">
    <location>
        <begin position="136"/>
        <end position="154"/>
    </location>
</feature>
<dbReference type="RefSeq" id="WP_260652058.1">
    <property type="nucleotide sequence ID" value="NZ_CP104275.1"/>
</dbReference>